<dbReference type="Proteomes" id="UP000037923">
    <property type="component" value="Unassembled WGS sequence"/>
</dbReference>
<evidence type="ECO:0000313" key="2">
    <source>
        <dbReference type="Proteomes" id="UP000037923"/>
    </source>
</evidence>
<dbReference type="EMBL" id="LGTL01000029">
    <property type="protein sequence ID" value="KPA74402.1"/>
    <property type="molecule type" value="Genomic_DNA"/>
</dbReference>
<dbReference type="OrthoDB" id="10546440at2759"/>
<accession>A0A0N0VD16</accession>
<organism evidence="1 2">
    <name type="scientific">Leptomonas pyrrhocoris</name>
    <name type="common">Firebug parasite</name>
    <dbReference type="NCBI Taxonomy" id="157538"/>
    <lineage>
        <taxon>Eukaryota</taxon>
        <taxon>Discoba</taxon>
        <taxon>Euglenozoa</taxon>
        <taxon>Kinetoplastea</taxon>
        <taxon>Metakinetoplastina</taxon>
        <taxon>Trypanosomatida</taxon>
        <taxon>Trypanosomatidae</taxon>
        <taxon>Leishmaniinae</taxon>
        <taxon>Leptomonas</taxon>
    </lineage>
</organism>
<keyword evidence="2" id="KW-1185">Reference proteome</keyword>
<reference evidence="1 2" key="1">
    <citation type="submission" date="2015-07" db="EMBL/GenBank/DDBJ databases">
        <title>High-quality genome of monoxenous trypanosomatid Leptomonas pyrrhocoris.</title>
        <authorList>
            <person name="Flegontov P."/>
            <person name="Butenko A."/>
            <person name="Firsov S."/>
            <person name="Vlcek C."/>
            <person name="Logacheva M.D."/>
            <person name="Field M."/>
            <person name="Filatov D."/>
            <person name="Flegontova O."/>
            <person name="Gerasimov E."/>
            <person name="Jackson A.P."/>
            <person name="Kelly S."/>
            <person name="Opperdoes F."/>
            <person name="O'Reilly A."/>
            <person name="Votypka J."/>
            <person name="Yurchenko V."/>
            <person name="Lukes J."/>
        </authorList>
    </citation>
    <scope>NUCLEOTIDE SEQUENCE [LARGE SCALE GENOMIC DNA]</scope>
    <source>
        <strain evidence="1">H10</strain>
    </source>
</reference>
<dbReference type="AlphaFoldDB" id="A0A0N0VD16"/>
<dbReference type="EMBL" id="LGTL01000029">
    <property type="protein sequence ID" value="KPA74403.1"/>
    <property type="molecule type" value="Genomic_DNA"/>
</dbReference>
<protein>
    <submittedName>
        <fullName evidence="1">Uncharacterized protein</fullName>
    </submittedName>
</protein>
<comment type="caution">
    <text evidence="1">The sequence shown here is derived from an EMBL/GenBank/DDBJ whole genome shotgun (WGS) entry which is preliminary data.</text>
</comment>
<evidence type="ECO:0000313" key="1">
    <source>
        <dbReference type="EMBL" id="KPA74402.1"/>
    </source>
</evidence>
<gene>
    <name evidence="1" type="ORF">ABB37_09106</name>
</gene>
<dbReference type="RefSeq" id="XP_015652841.1">
    <property type="nucleotide sequence ID" value="XM_015808388.1"/>
</dbReference>
<sequence length="140" mass="15434">MFAATAMTPQERRKIALEMTRLRIARYSSRGHRARRPPPALPCNVTAKAFADVTVPMGVVAVTEAEDFARWLLVARPVSQKEAETKGGCIMYVPPAGTSQNSSSSSSAKPRYFCIMDTDDEVYGRAVYLPRPCGTHEEKP</sequence>
<name>A0A0N0VD16_LEPPY</name>
<dbReference type="VEuPathDB" id="TriTrypDB:LpyrH10_29_0210"/>
<dbReference type="GeneID" id="26909389"/>
<dbReference type="RefSeq" id="XP_015652842.1">
    <property type="nucleotide sequence ID" value="XM_015808389.1"/>
</dbReference>
<proteinExistence type="predicted"/>